<dbReference type="SUPFAM" id="SSF55846">
    <property type="entry name" value="N-acetylmuramoyl-L-alanine amidase-like"/>
    <property type="match status" value="1"/>
</dbReference>
<dbReference type="InterPro" id="IPR036505">
    <property type="entry name" value="Amidase/PGRP_sf"/>
</dbReference>
<sequence>MPLSPNHGPRRLGARPDLVVIHYTAMTSHDEALARLCDPEPRFRRIG</sequence>
<dbReference type="GO" id="GO:0008745">
    <property type="term" value="F:N-acetylmuramoyl-L-alanine amidase activity"/>
    <property type="evidence" value="ECO:0007669"/>
    <property type="project" value="InterPro"/>
</dbReference>
<protein>
    <submittedName>
        <fullName evidence="1">N-acetylmuramoyl-L-alanine amidase</fullName>
    </submittedName>
</protein>
<keyword evidence="2" id="KW-1185">Reference proteome</keyword>
<dbReference type="AlphaFoldDB" id="U2Z334"/>
<evidence type="ECO:0000313" key="1">
    <source>
        <dbReference type="EMBL" id="GAD55775.1"/>
    </source>
</evidence>
<gene>
    <name evidence="1" type="ORF">MBELCI_1827</name>
</gene>
<dbReference type="Proteomes" id="UP000016566">
    <property type="component" value="Unassembled WGS sequence"/>
</dbReference>
<dbReference type="GO" id="GO:0009253">
    <property type="term" value="P:peptidoglycan catabolic process"/>
    <property type="evidence" value="ECO:0007669"/>
    <property type="project" value="InterPro"/>
</dbReference>
<accession>U2Z334</accession>
<dbReference type="EMBL" id="BATB01000020">
    <property type="protein sequence ID" value="GAD55775.1"/>
    <property type="molecule type" value="Genomic_DNA"/>
</dbReference>
<comment type="caution">
    <text evidence="1">The sequence shown here is derived from an EMBL/GenBank/DDBJ whole genome shotgun (WGS) entry which is preliminary data.</text>
</comment>
<organism evidence="1 2">
    <name type="scientific">Limimaricola cinnabarinus LL-001</name>
    <dbReference type="NCBI Taxonomy" id="1337093"/>
    <lineage>
        <taxon>Bacteria</taxon>
        <taxon>Pseudomonadati</taxon>
        <taxon>Pseudomonadota</taxon>
        <taxon>Alphaproteobacteria</taxon>
        <taxon>Rhodobacterales</taxon>
        <taxon>Paracoccaceae</taxon>
        <taxon>Limimaricola</taxon>
    </lineage>
</organism>
<proteinExistence type="predicted"/>
<name>U2Z334_9RHOB</name>
<evidence type="ECO:0000313" key="2">
    <source>
        <dbReference type="Proteomes" id="UP000016566"/>
    </source>
</evidence>
<reference evidence="1" key="1">
    <citation type="journal article" date="2013" name="Genome Announc.">
        <title>Draft Genome Sequence of Loktanella cinnabarina LL-001T, Isolated from Deep-Sea Floor Sediment.</title>
        <authorList>
            <person name="Nishi S."/>
            <person name="Tsubouchi T."/>
            <person name="Takaki Y."/>
            <person name="Koyanagi R."/>
            <person name="Satoh N."/>
            <person name="Maruyama T."/>
            <person name="Hatada Y."/>
        </authorList>
    </citation>
    <scope>NUCLEOTIDE SEQUENCE [LARGE SCALE GENOMIC DNA]</scope>
    <source>
        <strain evidence="1">LL-001</strain>
    </source>
</reference>